<comment type="caution">
    <text evidence="2">The sequence shown here is derived from an EMBL/GenBank/DDBJ whole genome shotgun (WGS) entry which is preliminary data.</text>
</comment>
<protein>
    <submittedName>
        <fullName evidence="2">Flagellar protein MotX</fullName>
    </submittedName>
</protein>
<gene>
    <name evidence="2" type="ORF">N4T56_16385</name>
</gene>
<dbReference type="RefSeq" id="WP_261733973.1">
    <property type="nucleotide sequence ID" value="NZ_JAODOQ010000001.1"/>
</dbReference>
<reference evidence="2" key="1">
    <citation type="submission" date="2022-09" db="EMBL/GenBank/DDBJ databases">
        <title>Shewanella sp. KJ10-1 sp.nov, isolated from marine algae.</title>
        <authorList>
            <person name="Butt M."/>
            <person name="Lee J.K."/>
            <person name="Kim J.M."/>
            <person name="Choi D.G."/>
        </authorList>
    </citation>
    <scope>NUCLEOTIDE SEQUENCE</scope>
    <source>
        <strain evidence="2">KJ10-1</strain>
    </source>
</reference>
<sequence>MLRVSLALLSLISVNVFALTEAVDIYSDKQLISLIHSEQYLQRVKADDCQLVQDIEARAEVLQQPLYQFLWGEMLNNGVCVTAHPSRGMMLLQTSAEQGSSEAMVKLADYYYRGKLVVKNPNRAVQYVLPAAANGDVSARMLLVRLFSEGYGSPTDYEMGYHWLYNSIFDNDAQQKKASSLLQMLAAKMPASRVAGASSHSCTHVRSSTLWSELFGN</sequence>
<dbReference type="PANTHER" id="PTHR43628:SF1">
    <property type="entry name" value="CHITIN SYNTHASE REGULATORY FACTOR 2-RELATED"/>
    <property type="match status" value="1"/>
</dbReference>
<evidence type="ECO:0000313" key="2">
    <source>
        <dbReference type="EMBL" id="MCT8987748.1"/>
    </source>
</evidence>
<organism evidence="2 3">
    <name type="scientific">Shewanella phaeophyticola</name>
    <dbReference type="NCBI Taxonomy" id="2978345"/>
    <lineage>
        <taxon>Bacteria</taxon>
        <taxon>Pseudomonadati</taxon>
        <taxon>Pseudomonadota</taxon>
        <taxon>Gammaproteobacteria</taxon>
        <taxon>Alteromonadales</taxon>
        <taxon>Shewanellaceae</taxon>
        <taxon>Shewanella</taxon>
    </lineage>
</organism>
<feature type="signal peptide" evidence="1">
    <location>
        <begin position="1"/>
        <end position="18"/>
    </location>
</feature>
<name>A0ABT2P525_9GAMM</name>
<evidence type="ECO:0000256" key="1">
    <source>
        <dbReference type="SAM" id="SignalP"/>
    </source>
</evidence>
<dbReference type="EMBL" id="JAODOQ010000001">
    <property type="protein sequence ID" value="MCT8987748.1"/>
    <property type="molecule type" value="Genomic_DNA"/>
</dbReference>
<dbReference type="InterPro" id="IPR006597">
    <property type="entry name" value="Sel1-like"/>
</dbReference>
<dbReference type="SUPFAM" id="SSF81901">
    <property type="entry name" value="HCP-like"/>
    <property type="match status" value="1"/>
</dbReference>
<keyword evidence="2" id="KW-0969">Cilium</keyword>
<accession>A0ABT2P525</accession>
<evidence type="ECO:0000313" key="3">
    <source>
        <dbReference type="Proteomes" id="UP001431192"/>
    </source>
</evidence>
<feature type="chain" id="PRO_5046388891" evidence="1">
    <location>
        <begin position="19"/>
        <end position="217"/>
    </location>
</feature>
<keyword evidence="2" id="KW-0282">Flagellum</keyword>
<keyword evidence="1" id="KW-0732">Signal</keyword>
<dbReference type="Gene3D" id="1.25.40.10">
    <property type="entry name" value="Tetratricopeptide repeat domain"/>
    <property type="match status" value="1"/>
</dbReference>
<proteinExistence type="predicted"/>
<dbReference type="InterPro" id="IPR011990">
    <property type="entry name" value="TPR-like_helical_dom_sf"/>
</dbReference>
<keyword evidence="2" id="KW-0966">Cell projection</keyword>
<dbReference type="Proteomes" id="UP001431192">
    <property type="component" value="Unassembled WGS sequence"/>
</dbReference>
<dbReference type="InterPro" id="IPR052945">
    <property type="entry name" value="Mitotic_Regulator"/>
</dbReference>
<dbReference type="SMART" id="SM00671">
    <property type="entry name" value="SEL1"/>
    <property type="match status" value="3"/>
</dbReference>
<dbReference type="PANTHER" id="PTHR43628">
    <property type="entry name" value="ACTIVATOR OF C KINASE PROTEIN 1-RELATED"/>
    <property type="match status" value="1"/>
</dbReference>
<dbReference type="Pfam" id="PF08238">
    <property type="entry name" value="Sel1"/>
    <property type="match status" value="3"/>
</dbReference>
<keyword evidence="3" id="KW-1185">Reference proteome</keyword>